<evidence type="ECO:0000313" key="5">
    <source>
        <dbReference type="EMBL" id="RQG88102.1"/>
    </source>
</evidence>
<evidence type="ECO:0000259" key="4">
    <source>
        <dbReference type="Pfam" id="PF00496"/>
    </source>
</evidence>
<keyword evidence="2" id="KW-0732">Signal</keyword>
<dbReference type="Gene3D" id="3.40.190.10">
    <property type="entry name" value="Periplasmic binding protein-like II"/>
    <property type="match status" value="1"/>
</dbReference>
<comment type="similarity">
    <text evidence="1">Belongs to the bacterial solute-binding protein 5 family.</text>
</comment>
<dbReference type="GO" id="GO:0042597">
    <property type="term" value="C:periplasmic space"/>
    <property type="evidence" value="ECO:0007669"/>
    <property type="project" value="UniProtKB-ARBA"/>
</dbReference>
<feature type="region of interest" description="Disordered" evidence="3">
    <location>
        <begin position="15"/>
        <end position="34"/>
    </location>
</feature>
<sequence>MLAGAVSGGVAAVGGCLSDSSGRPDDNSSVSIALEDDPTADSWDTYGYVTPYFTKVVEPLIWATESMEPTPWLATGWEAVDETTWSVTLRENVSFHNGEEMTATDVVWSFERLFERGQFVSGWLHLEPENVVAVDEYTVEFTNTEPFPAFPGTIAHNMICVQHPDSTADDLGTIGTGPLTIEAVDRGSTVETSPFADYWQDGVEVPLSFEVIEDPSTRALSLESDDVDVIFNPPRNRVEPMRDDPSLSVLTQQSSRTMFLPCNLYRPPTDDARLRRALNYAVSQSELVDTVLEGIDDPARGPISPIVHWSAHDGLRTYDRDLDRARELVEQSDYDGEPLVLAVNASVVSGELIAEAVAGAFTEIGVETDITVVDPGSYNEYVQAGNAHLGLQTSGSNSAAADYIMFENFHSEGVSNAQLFEAEGTGVSNPGKAVDELIETAYQSRNAETTATAYRDAQHRLVEEAVCLPICHVVHVIAARTEIEGIDPHPIDKMVDWSDLSREER</sequence>
<dbReference type="InterPro" id="IPR023765">
    <property type="entry name" value="SBP_5_CS"/>
</dbReference>
<dbReference type="PANTHER" id="PTHR30290">
    <property type="entry name" value="PERIPLASMIC BINDING COMPONENT OF ABC TRANSPORTER"/>
    <property type="match status" value="1"/>
</dbReference>
<gene>
    <name evidence="5" type="ORF">EA462_13975</name>
</gene>
<evidence type="ECO:0000256" key="1">
    <source>
        <dbReference type="ARBA" id="ARBA00005695"/>
    </source>
</evidence>
<keyword evidence="6" id="KW-1185">Reference proteome</keyword>
<dbReference type="Gene3D" id="3.10.105.10">
    <property type="entry name" value="Dipeptide-binding Protein, Domain 3"/>
    <property type="match status" value="1"/>
</dbReference>
<dbReference type="Proteomes" id="UP000273828">
    <property type="component" value="Unassembled WGS sequence"/>
</dbReference>
<protein>
    <submittedName>
        <fullName evidence="5">ABC transporter substrate-binding protein</fullName>
    </submittedName>
</protein>
<dbReference type="PROSITE" id="PS01040">
    <property type="entry name" value="SBP_BACTERIAL_5"/>
    <property type="match status" value="1"/>
</dbReference>
<dbReference type="EMBL" id="REFY01000005">
    <property type="protein sequence ID" value="RQG88102.1"/>
    <property type="molecule type" value="Genomic_DNA"/>
</dbReference>
<evidence type="ECO:0000313" key="6">
    <source>
        <dbReference type="Proteomes" id="UP000273828"/>
    </source>
</evidence>
<dbReference type="GO" id="GO:0043190">
    <property type="term" value="C:ATP-binding cassette (ABC) transporter complex"/>
    <property type="evidence" value="ECO:0007669"/>
    <property type="project" value="InterPro"/>
</dbReference>
<accession>A0A3N6NVZ6</accession>
<reference evidence="5 6" key="1">
    <citation type="submission" date="2018-10" db="EMBL/GenBank/DDBJ databases">
        <title>Natrarchaeobius chitinivorans gen. nov., sp. nov., and Natrarchaeobius haloalkaliphilus sp. nov., alkaliphilic, chitin-utilizing haloarchaea from hypersaline alkaline lakes.</title>
        <authorList>
            <person name="Sorokin D.Y."/>
            <person name="Elcheninov A.G."/>
            <person name="Kostrikina N.A."/>
            <person name="Bale N.J."/>
            <person name="Sinninghe Damste J.S."/>
            <person name="Khijniak T.V."/>
            <person name="Kublanov I.V."/>
            <person name="Toshchakov S.V."/>
        </authorList>
    </citation>
    <scope>NUCLEOTIDE SEQUENCE [LARGE SCALE GENOMIC DNA]</scope>
    <source>
        <strain evidence="5 6">AArcht-Sl</strain>
    </source>
</reference>
<dbReference type="PIRSF" id="PIRSF002741">
    <property type="entry name" value="MppA"/>
    <property type="match status" value="1"/>
</dbReference>
<feature type="domain" description="Solute-binding protein family 5" evidence="4">
    <location>
        <begin position="68"/>
        <end position="414"/>
    </location>
</feature>
<dbReference type="Pfam" id="PF00496">
    <property type="entry name" value="SBP_bac_5"/>
    <property type="match status" value="1"/>
</dbReference>
<dbReference type="InterPro" id="IPR030678">
    <property type="entry name" value="Peptide/Ni-bd"/>
</dbReference>
<dbReference type="InterPro" id="IPR000914">
    <property type="entry name" value="SBP_5_dom"/>
</dbReference>
<evidence type="ECO:0000256" key="2">
    <source>
        <dbReference type="ARBA" id="ARBA00022729"/>
    </source>
</evidence>
<organism evidence="5 6">
    <name type="scientific">Natrarchaeobius halalkaliphilus</name>
    <dbReference type="NCBI Taxonomy" id="1679091"/>
    <lineage>
        <taxon>Archaea</taxon>
        <taxon>Methanobacteriati</taxon>
        <taxon>Methanobacteriota</taxon>
        <taxon>Stenosarchaea group</taxon>
        <taxon>Halobacteria</taxon>
        <taxon>Halobacteriales</taxon>
        <taxon>Natrialbaceae</taxon>
        <taxon>Natrarchaeobius</taxon>
    </lineage>
</organism>
<dbReference type="InterPro" id="IPR039424">
    <property type="entry name" value="SBP_5"/>
</dbReference>
<dbReference type="GO" id="GO:1904680">
    <property type="term" value="F:peptide transmembrane transporter activity"/>
    <property type="evidence" value="ECO:0007669"/>
    <property type="project" value="TreeGrafter"/>
</dbReference>
<proteinExistence type="inferred from homology"/>
<evidence type="ECO:0000256" key="3">
    <source>
        <dbReference type="SAM" id="MobiDB-lite"/>
    </source>
</evidence>
<comment type="caution">
    <text evidence="5">The sequence shown here is derived from an EMBL/GenBank/DDBJ whole genome shotgun (WGS) entry which is preliminary data.</text>
</comment>
<dbReference type="GO" id="GO:0015833">
    <property type="term" value="P:peptide transport"/>
    <property type="evidence" value="ECO:0007669"/>
    <property type="project" value="TreeGrafter"/>
</dbReference>
<dbReference type="AlphaFoldDB" id="A0A3N6NVZ6"/>
<dbReference type="OrthoDB" id="233597at2157"/>
<name>A0A3N6NVZ6_9EURY</name>
<dbReference type="SUPFAM" id="SSF53850">
    <property type="entry name" value="Periplasmic binding protein-like II"/>
    <property type="match status" value="1"/>
</dbReference>